<keyword evidence="3" id="KW-1185">Reference proteome</keyword>
<dbReference type="PANTHER" id="PTHR24361">
    <property type="entry name" value="MITOGEN-ACTIVATED KINASE KINASE KINASE"/>
    <property type="match status" value="1"/>
</dbReference>
<name>A0ABQ5K2A1_9EUKA</name>
<dbReference type="PROSITE" id="PS50011">
    <property type="entry name" value="PROTEIN_KINASE_DOM"/>
    <property type="match status" value="1"/>
</dbReference>
<dbReference type="InterPro" id="IPR000719">
    <property type="entry name" value="Prot_kinase_dom"/>
</dbReference>
<dbReference type="PROSITE" id="PS00108">
    <property type="entry name" value="PROTEIN_KINASE_ST"/>
    <property type="match status" value="1"/>
</dbReference>
<gene>
    <name evidence="2" type="ORF">ADUPG1_013248</name>
</gene>
<dbReference type="EMBL" id="BQXS01012638">
    <property type="protein sequence ID" value="GKT26127.1"/>
    <property type="molecule type" value="Genomic_DNA"/>
</dbReference>
<evidence type="ECO:0000313" key="2">
    <source>
        <dbReference type="EMBL" id="GKT26127.1"/>
    </source>
</evidence>
<accession>A0ABQ5K2A1</accession>
<organism evidence="2 3">
    <name type="scientific">Aduncisulcus paluster</name>
    <dbReference type="NCBI Taxonomy" id="2918883"/>
    <lineage>
        <taxon>Eukaryota</taxon>
        <taxon>Metamonada</taxon>
        <taxon>Carpediemonas-like organisms</taxon>
        <taxon>Aduncisulcus</taxon>
    </lineage>
</organism>
<dbReference type="SUPFAM" id="SSF48371">
    <property type="entry name" value="ARM repeat"/>
    <property type="match status" value="1"/>
</dbReference>
<reference evidence="2" key="1">
    <citation type="submission" date="2022-03" db="EMBL/GenBank/DDBJ databases">
        <title>Draft genome sequence of Aduncisulcus paluster, a free-living microaerophilic Fornicata.</title>
        <authorList>
            <person name="Yuyama I."/>
            <person name="Kume K."/>
            <person name="Tamura T."/>
            <person name="Inagaki Y."/>
            <person name="Hashimoto T."/>
        </authorList>
    </citation>
    <scope>NUCLEOTIDE SEQUENCE</scope>
    <source>
        <strain evidence="2">NY0171</strain>
    </source>
</reference>
<dbReference type="SUPFAM" id="SSF56112">
    <property type="entry name" value="Protein kinase-like (PK-like)"/>
    <property type="match status" value="1"/>
</dbReference>
<feature type="domain" description="Protein kinase" evidence="1">
    <location>
        <begin position="1"/>
        <end position="263"/>
    </location>
</feature>
<dbReference type="InterPro" id="IPR053235">
    <property type="entry name" value="Ser_Thr_kinase"/>
</dbReference>
<dbReference type="SMART" id="SM00220">
    <property type="entry name" value="S_TKc"/>
    <property type="match status" value="1"/>
</dbReference>
<dbReference type="InterPro" id="IPR016024">
    <property type="entry name" value="ARM-type_fold"/>
</dbReference>
<comment type="caution">
    <text evidence="2">The sequence shown here is derived from an EMBL/GenBank/DDBJ whole genome shotgun (WGS) entry which is preliminary data.</text>
</comment>
<protein>
    <recommendedName>
        <fullName evidence="1">Protein kinase domain-containing protein</fullName>
    </recommendedName>
</protein>
<sequence>MYILDLLDEKYEGVYGFCMEYCRGGSVKDFAKSWCVDGKYGTKLNPVRVASLCVGMIECLSDVFKAKPELAHRDVKPDNFLVRADPKYGDCIVVLADLGLAEIQASISSSISCKTYESTSSISSETDKKKKSPRSICGTLVYNSYEALQGMQSQESDAYSLGMSIFALFEGCDPFNNMPVFQWITSPIEYVMALLDLISKGIGPKLFTSPLFRTLKTIEGGKFKPVHDCLNEVFKGLTLLDVEERMDVHTAREKVQSIKHLLPKIGEGWECPSIDDIVEMQLEEYGGDPGSIIQGSEEEEEEEVQNVKLGKGWITSVSVLIDHDSLIKTIDSIKKCPDSESTSELYHENRESILSKFLAYQSRSEIEEHRREIVLGYQCLQWFVCHDISGTDIYLPIPDLNDLIDTFIDHLSRVESVLEGDVDEDYCNICLGYTFKVPDKCDFFLPKISPTFHRILERGSKEKLEGDVPKWLLNALRNISSSASSSTRSSIFTLIKPYVKNWMRIYGDIKYYEEWIVILKFLSWSSEDDSPNKTICSESWPFFHPILDVVKRECSGDKIVEKDYFYVLDFFSNLCCDRSHVQEIYDNIKDLLDGWYEAVKKKKHEWGIKYWSQLISMLSTSPSLVPLLSPKYDTHMKWCKDNGGCESDYSKYCTNYSQYLKKMEDLVSFIKECPDSESTSKLYHEHRDGLLSVFRAFESKSELEEHKRELVLCCQCLRWFVRHYISGNGIYLPIPDLNDLIDTFIDQLSRVESVLEAAVDEEYCVICINYTFKVQDKRDSLFPKISPTFHRILERGSKEKLEGDVPLDLLKTLRNISISNSSSTRSSIFTLIKPYVKDWMRIYGDIEYYEQWIVILANLTWSSEDNSPNKAICSESWPFFHPILDVVKRECAGDKIIEHHYYHVLDFFSNLCCDPSHVQEIYDNIKDLLDGWYEAVKKKKHDWGIKYWSQLISMLSTSPSLVPLLSPKYDTHMKWCKDNGGWRSDYSKYCNNCTSHFQSDHP</sequence>
<dbReference type="Pfam" id="PF00069">
    <property type="entry name" value="Pkinase"/>
    <property type="match status" value="1"/>
</dbReference>
<evidence type="ECO:0000313" key="3">
    <source>
        <dbReference type="Proteomes" id="UP001057375"/>
    </source>
</evidence>
<evidence type="ECO:0000259" key="1">
    <source>
        <dbReference type="PROSITE" id="PS50011"/>
    </source>
</evidence>
<dbReference type="Proteomes" id="UP001057375">
    <property type="component" value="Unassembled WGS sequence"/>
</dbReference>
<dbReference type="InterPro" id="IPR008271">
    <property type="entry name" value="Ser/Thr_kinase_AS"/>
</dbReference>
<dbReference type="InterPro" id="IPR011009">
    <property type="entry name" value="Kinase-like_dom_sf"/>
</dbReference>
<dbReference type="Gene3D" id="1.10.510.10">
    <property type="entry name" value="Transferase(Phosphotransferase) domain 1"/>
    <property type="match status" value="1"/>
</dbReference>
<proteinExistence type="predicted"/>